<gene>
    <name evidence="4" type="primary">cutL</name>
    <name evidence="4" type="ORF">GCM10007301_12060</name>
</gene>
<reference evidence="4" key="1">
    <citation type="journal article" date="2014" name="Int. J. Syst. Evol. Microbiol.">
        <title>Complete genome sequence of Corynebacterium casei LMG S-19264T (=DSM 44701T), isolated from a smear-ripened cheese.</title>
        <authorList>
            <consortium name="US DOE Joint Genome Institute (JGI-PGF)"/>
            <person name="Walter F."/>
            <person name="Albersmeier A."/>
            <person name="Kalinowski J."/>
            <person name="Ruckert C."/>
        </authorList>
    </citation>
    <scope>NUCLEOTIDE SEQUENCE</scope>
    <source>
        <strain evidence="4">CCM 7897</strain>
    </source>
</reference>
<dbReference type="PANTHER" id="PTHR11908">
    <property type="entry name" value="XANTHINE DEHYDROGENASE"/>
    <property type="match status" value="1"/>
</dbReference>
<keyword evidence="2" id="KW-0560">Oxidoreductase</keyword>
<dbReference type="GO" id="GO:0005506">
    <property type="term" value="F:iron ion binding"/>
    <property type="evidence" value="ECO:0007669"/>
    <property type="project" value="InterPro"/>
</dbReference>
<dbReference type="InterPro" id="IPR008274">
    <property type="entry name" value="AldOxase/xan_DH_MoCoBD1"/>
</dbReference>
<evidence type="ECO:0000256" key="1">
    <source>
        <dbReference type="ARBA" id="ARBA00022505"/>
    </source>
</evidence>
<dbReference type="SMART" id="SM01008">
    <property type="entry name" value="Ald_Xan_dh_C"/>
    <property type="match status" value="1"/>
</dbReference>
<dbReference type="SUPFAM" id="SSF56003">
    <property type="entry name" value="Molybdenum cofactor-binding domain"/>
    <property type="match status" value="1"/>
</dbReference>
<keyword evidence="5" id="KW-1185">Reference proteome</keyword>
<reference evidence="4" key="2">
    <citation type="submission" date="2020-09" db="EMBL/GenBank/DDBJ databases">
        <authorList>
            <person name="Sun Q."/>
            <person name="Sedlacek I."/>
        </authorList>
    </citation>
    <scope>NUCLEOTIDE SEQUENCE</scope>
    <source>
        <strain evidence="4">CCM 7897</strain>
    </source>
</reference>
<evidence type="ECO:0000313" key="4">
    <source>
        <dbReference type="EMBL" id="GGF54157.1"/>
    </source>
</evidence>
<comment type="caution">
    <text evidence="4">The sequence shown here is derived from an EMBL/GenBank/DDBJ whole genome shotgun (WGS) entry which is preliminary data.</text>
</comment>
<keyword evidence="1" id="KW-0500">Molybdenum</keyword>
<sequence length="794" mass="85325">MAATTETKGWIGARLLRKEDARHLLGASTFTGDVRVPGLKDVAFVRSQFAHGLLNSVVKPDGLETSVFSAADFPDLKSIDGGPELPSFRTAPYHAFAREKVHFVGQIIAACLAPTRGAAEDIADQVYADIEPRPAVVDMVEALEPGAEILHEGFPDNAFIHATVSEGDIAAIAARAEVEMRRSFRMNRQATVSLEGRGVLAYWDHRLDELVVYLSTQGAHMMRIGLSLALGLPEHKLHVIAPDVGGGFGGKNRLMPEEVAVCAIALKTGQPVRWIEDRREHLIASVHCREHHYDLTLYAEKSGRILGLKGEVHIDAGAYSLWPSGPFMEASMAARNLPGPYQMQALHVETHTVATNKAPMGPYRGVARPGACYAIERAVDELAHKLGMEPADVRRINLVTPDQMPYRTIGGLRLDNGDYPRALDMVRDMVDLPAIRRRQAEGETDGRRIGVGFAVYTEQSGHGAAEWMKRKSRIVPGYESCTARVLPDGSMLLLVGIQNHGQGLETSLAQIAAHELTLDPAFISVRYGDTALTPFGFGTFASRSTVFSGGAVAKATRLVAEKARRIGAHLMQTEYEETRLEDGAVHGPSGKVPLAEIARAANVRQEFLPAGMSPLLEATATYEPEESGGFFSYGAHAVVVAVDPETGVTSLLDYAIAEDCGTMINPLIVDGQIIGGVAQGIGTALYEEIPYDPDGQPLATTFGDYMVPCAPELPKLRIAHLITPAHGTEYGVKGMGEGGAIAPPAAISNAVCDALHGLGVIIRETPLTPRRVSDAVAEAEERRAAVSLKEEVPA</sequence>
<dbReference type="Gene3D" id="3.30.365.10">
    <property type="entry name" value="Aldehyde oxidase/xanthine dehydrogenase, molybdopterin binding domain"/>
    <property type="match status" value="4"/>
</dbReference>
<dbReference type="Gene3D" id="3.90.1170.50">
    <property type="entry name" value="Aldehyde oxidase/xanthine dehydrogenase, a/b hammerhead"/>
    <property type="match status" value="1"/>
</dbReference>
<dbReference type="Proteomes" id="UP000606044">
    <property type="component" value="Unassembled WGS sequence"/>
</dbReference>
<evidence type="ECO:0000259" key="3">
    <source>
        <dbReference type="SMART" id="SM01008"/>
    </source>
</evidence>
<dbReference type="SUPFAM" id="SSF54665">
    <property type="entry name" value="CO dehydrogenase molybdoprotein N-domain-like"/>
    <property type="match status" value="1"/>
</dbReference>
<dbReference type="PANTHER" id="PTHR11908:SF132">
    <property type="entry name" value="ALDEHYDE OXIDASE 1-RELATED"/>
    <property type="match status" value="1"/>
</dbReference>
<dbReference type="AlphaFoldDB" id="A0A917F8W7"/>
<dbReference type="InterPro" id="IPR016208">
    <property type="entry name" value="Ald_Oxase/xanthine_DH-like"/>
</dbReference>
<feature type="domain" description="Aldehyde oxidase/xanthine dehydrogenase a/b hammerhead" evidence="3">
    <location>
        <begin position="25"/>
        <end position="134"/>
    </location>
</feature>
<dbReference type="InterPro" id="IPR037165">
    <property type="entry name" value="AldOxase/xan_DH_Mopterin-bd_sf"/>
</dbReference>
<accession>A0A917F8W7</accession>
<dbReference type="InterPro" id="IPR000674">
    <property type="entry name" value="Ald_Oxase/Xan_DH_a/b"/>
</dbReference>
<name>A0A917F8W7_9HYPH</name>
<dbReference type="Pfam" id="PF20256">
    <property type="entry name" value="MoCoBD_2"/>
    <property type="match status" value="1"/>
</dbReference>
<dbReference type="InterPro" id="IPR046867">
    <property type="entry name" value="AldOxase/xan_DH_MoCoBD2"/>
</dbReference>
<dbReference type="RefSeq" id="WP_188576296.1">
    <property type="nucleotide sequence ID" value="NZ_BMCT01000001.1"/>
</dbReference>
<dbReference type="GO" id="GO:0016491">
    <property type="term" value="F:oxidoreductase activity"/>
    <property type="evidence" value="ECO:0007669"/>
    <property type="project" value="UniProtKB-KW"/>
</dbReference>
<dbReference type="Pfam" id="PF02738">
    <property type="entry name" value="MoCoBD_1"/>
    <property type="match status" value="1"/>
</dbReference>
<proteinExistence type="predicted"/>
<organism evidence="4 5">
    <name type="scientific">Azorhizobium oxalatiphilum</name>
    <dbReference type="NCBI Taxonomy" id="980631"/>
    <lineage>
        <taxon>Bacteria</taxon>
        <taxon>Pseudomonadati</taxon>
        <taxon>Pseudomonadota</taxon>
        <taxon>Alphaproteobacteria</taxon>
        <taxon>Hyphomicrobiales</taxon>
        <taxon>Xanthobacteraceae</taxon>
        <taxon>Azorhizobium</taxon>
    </lineage>
</organism>
<evidence type="ECO:0000313" key="5">
    <source>
        <dbReference type="Proteomes" id="UP000606044"/>
    </source>
</evidence>
<dbReference type="Pfam" id="PF01315">
    <property type="entry name" value="Ald_Xan_dh_C"/>
    <property type="match status" value="1"/>
</dbReference>
<protein>
    <submittedName>
        <fullName evidence="4">Carbon monoxide dehydrogenase</fullName>
    </submittedName>
</protein>
<dbReference type="EMBL" id="BMCT01000001">
    <property type="protein sequence ID" value="GGF54157.1"/>
    <property type="molecule type" value="Genomic_DNA"/>
</dbReference>
<evidence type="ECO:0000256" key="2">
    <source>
        <dbReference type="ARBA" id="ARBA00023002"/>
    </source>
</evidence>
<dbReference type="InterPro" id="IPR036856">
    <property type="entry name" value="Ald_Oxase/Xan_DH_a/b_sf"/>
</dbReference>